<feature type="signal peptide" evidence="4">
    <location>
        <begin position="1"/>
        <end position="20"/>
    </location>
</feature>
<dbReference type="CDD" id="cd01448">
    <property type="entry name" value="TST_Repeat_1"/>
    <property type="match status" value="1"/>
</dbReference>
<comment type="caution">
    <text evidence="6">The sequence shown here is derived from an EMBL/GenBank/DDBJ whole genome shotgun (WGS) entry which is preliminary data.</text>
</comment>
<reference evidence="6 7" key="2">
    <citation type="submission" date="2008-10" db="EMBL/GenBank/DDBJ databases">
        <title>Draft genome sequence of Clostridium hiranonis (DSM 13275).</title>
        <authorList>
            <person name="Sudarsanam P."/>
            <person name="Ley R."/>
            <person name="Guruge J."/>
            <person name="Turnbaugh P.J."/>
            <person name="Mahowald M."/>
            <person name="Liep D."/>
            <person name="Gordon J."/>
        </authorList>
    </citation>
    <scope>NUCLEOTIDE SEQUENCE [LARGE SCALE GENOMIC DNA]</scope>
    <source>
        <strain evidence="6 7">DSM 13275</strain>
    </source>
</reference>
<protein>
    <recommendedName>
        <fullName evidence="3">Sulfurtransferase</fullName>
    </recommendedName>
</protein>
<evidence type="ECO:0000256" key="2">
    <source>
        <dbReference type="ARBA" id="ARBA00022737"/>
    </source>
</evidence>
<gene>
    <name evidence="6" type="ORF">CLOHIR_01281</name>
</gene>
<dbReference type="CDD" id="cd01449">
    <property type="entry name" value="TST_Repeat_2"/>
    <property type="match status" value="1"/>
</dbReference>
<dbReference type="PROSITE" id="PS00683">
    <property type="entry name" value="RHODANESE_2"/>
    <property type="match status" value="1"/>
</dbReference>
<dbReference type="PANTHER" id="PTHR11364:SF27">
    <property type="entry name" value="SULFURTRANSFERASE"/>
    <property type="match status" value="1"/>
</dbReference>
<dbReference type="GO" id="GO:0004792">
    <property type="term" value="F:thiosulfate-cyanide sulfurtransferase activity"/>
    <property type="evidence" value="ECO:0007669"/>
    <property type="project" value="InterPro"/>
</dbReference>
<evidence type="ECO:0000256" key="1">
    <source>
        <dbReference type="ARBA" id="ARBA00022679"/>
    </source>
</evidence>
<keyword evidence="4" id="KW-0732">Signal</keyword>
<dbReference type="STRING" id="500633.CLOHIR_01281"/>
<dbReference type="InterPro" id="IPR001307">
    <property type="entry name" value="Thiosulphate_STrfase_CS"/>
</dbReference>
<keyword evidence="1 3" id="KW-0808">Transferase</keyword>
<feature type="domain" description="Rhodanese" evidence="5">
    <location>
        <begin position="209"/>
        <end position="330"/>
    </location>
</feature>
<evidence type="ECO:0000256" key="4">
    <source>
        <dbReference type="SAM" id="SignalP"/>
    </source>
</evidence>
<evidence type="ECO:0000313" key="7">
    <source>
        <dbReference type="Proteomes" id="UP000003178"/>
    </source>
</evidence>
<evidence type="ECO:0000313" key="6">
    <source>
        <dbReference type="EMBL" id="EEA85079.1"/>
    </source>
</evidence>
<dbReference type="PANTHER" id="PTHR11364">
    <property type="entry name" value="THIOSULFATE SULFERTANSFERASE"/>
    <property type="match status" value="1"/>
</dbReference>
<name>B6FZH7_PEPHT</name>
<dbReference type="SMART" id="SM00450">
    <property type="entry name" value="RHOD"/>
    <property type="match status" value="2"/>
</dbReference>
<organism evidence="6 7">
    <name type="scientific">Peptacetobacter hiranonis (strain DSM 13275 / JCM 10541 / KCTC 15199 / TO-931)</name>
    <name type="common">Clostridium hiranonis</name>
    <dbReference type="NCBI Taxonomy" id="500633"/>
    <lineage>
        <taxon>Bacteria</taxon>
        <taxon>Bacillati</taxon>
        <taxon>Bacillota</taxon>
        <taxon>Clostridia</taxon>
        <taxon>Peptostreptococcales</taxon>
        <taxon>Peptostreptococcaceae</taxon>
        <taxon>Peptacetobacter</taxon>
    </lineage>
</organism>
<dbReference type="InterPro" id="IPR036873">
    <property type="entry name" value="Rhodanese-like_dom_sf"/>
</dbReference>
<sequence length="354" mass="39540">MNKKIVSILLSAILALGVLTGCSSGEKDKKSEAPKAKKAAAEVVGKRTVYVSPEWVHSVTEGKVKDIKNYVIGEVSWGTYKDSPDYTKGHIPGAIHIDTNTVEEEPYWNISSPETVEKNLLNYGITKDTTVILYGSDPSATARVAYVYLWGGVENVKILNGGLKAWEEAGYKTNKDIVKPKKAEDFGTKIPAHPEYQMSIEKVKEKLKNDDNFRLVSIRSKDEFLGKTSGYSYIKKAGEPEGAVWGHAGSDPYHMEDYMNEDGTVIDYDQLEKLWSDCDFNKDNELAFYCGTGWRAAIPWLICYENGMDNAAVYDGGWYEWQMDDDNSVQVGDPHSKDCVHTTVKELSNDKAEK</sequence>
<dbReference type="HOGENOM" id="CLU_031618_2_1_9"/>
<dbReference type="PROSITE" id="PS51257">
    <property type="entry name" value="PROKAR_LIPOPROTEIN"/>
    <property type="match status" value="1"/>
</dbReference>
<feature type="domain" description="Rhodanese" evidence="5">
    <location>
        <begin position="66"/>
        <end position="175"/>
    </location>
</feature>
<dbReference type="PROSITE" id="PS00380">
    <property type="entry name" value="RHODANESE_1"/>
    <property type="match status" value="1"/>
</dbReference>
<evidence type="ECO:0000259" key="5">
    <source>
        <dbReference type="PROSITE" id="PS50206"/>
    </source>
</evidence>
<dbReference type="OrthoDB" id="9770030at2"/>
<dbReference type="RefSeq" id="WP_006440202.1">
    <property type="nucleotide sequence ID" value="NZ_DS995356.1"/>
</dbReference>
<keyword evidence="7" id="KW-1185">Reference proteome</keyword>
<dbReference type="EMBL" id="ABWP01000054">
    <property type="protein sequence ID" value="EEA85079.1"/>
    <property type="molecule type" value="Genomic_DNA"/>
</dbReference>
<dbReference type="InterPro" id="IPR045078">
    <property type="entry name" value="TST/MPST-like"/>
</dbReference>
<dbReference type="Gene3D" id="3.40.250.10">
    <property type="entry name" value="Rhodanese-like domain"/>
    <property type="match status" value="2"/>
</dbReference>
<dbReference type="Pfam" id="PF00581">
    <property type="entry name" value="Rhodanese"/>
    <property type="match status" value="2"/>
</dbReference>
<accession>B6FZH7</accession>
<proteinExistence type="predicted"/>
<keyword evidence="2" id="KW-0677">Repeat</keyword>
<feature type="chain" id="PRO_5038703384" description="Sulfurtransferase" evidence="4">
    <location>
        <begin position="21"/>
        <end position="354"/>
    </location>
</feature>
<dbReference type="InterPro" id="IPR001763">
    <property type="entry name" value="Rhodanese-like_dom"/>
</dbReference>
<dbReference type="PROSITE" id="PS50206">
    <property type="entry name" value="RHODANESE_3"/>
    <property type="match status" value="2"/>
</dbReference>
<dbReference type="Proteomes" id="UP000003178">
    <property type="component" value="Unassembled WGS sequence"/>
</dbReference>
<evidence type="ECO:0000256" key="3">
    <source>
        <dbReference type="RuleBase" id="RU000507"/>
    </source>
</evidence>
<dbReference type="SUPFAM" id="SSF52821">
    <property type="entry name" value="Rhodanese/Cell cycle control phosphatase"/>
    <property type="match status" value="2"/>
</dbReference>
<reference evidence="6 7" key="1">
    <citation type="submission" date="2008-09" db="EMBL/GenBank/DDBJ databases">
        <authorList>
            <person name="Fulton L."/>
            <person name="Clifton S."/>
            <person name="Fulton B."/>
            <person name="Xu J."/>
            <person name="Minx P."/>
            <person name="Pepin K.H."/>
            <person name="Johnson M."/>
            <person name="Thiruvilangam P."/>
            <person name="Bhonagiri V."/>
            <person name="Nash W.E."/>
            <person name="Mardis E.R."/>
            <person name="Wilson R.K."/>
        </authorList>
    </citation>
    <scope>NUCLEOTIDE SEQUENCE [LARGE SCALE GENOMIC DNA]</scope>
    <source>
        <strain evidence="6 7">DSM 13275</strain>
    </source>
</reference>
<dbReference type="eggNOG" id="COG2897">
    <property type="taxonomic scope" value="Bacteria"/>
</dbReference>
<dbReference type="AlphaFoldDB" id="B6FZH7"/>